<feature type="region of interest" description="Disordered" evidence="16">
    <location>
        <begin position="939"/>
        <end position="958"/>
    </location>
</feature>
<dbReference type="GO" id="GO:0042802">
    <property type="term" value="F:identical protein binding"/>
    <property type="evidence" value="ECO:0007669"/>
    <property type="project" value="InterPro"/>
</dbReference>
<keyword evidence="19" id="KW-1185">Reference proteome</keyword>
<keyword evidence="12" id="KW-0472">Membrane</keyword>
<comment type="similarity">
    <text evidence="4">Belongs to the SLA1 family.</text>
</comment>
<dbReference type="GO" id="GO:0030479">
    <property type="term" value="C:actin cortical patch"/>
    <property type="evidence" value="ECO:0007669"/>
    <property type="project" value="UniProtKB-SubCell"/>
</dbReference>
<dbReference type="Pfam" id="PF00018">
    <property type="entry name" value="SH3_1"/>
    <property type="match status" value="3"/>
</dbReference>
<keyword evidence="14" id="KW-0206">Cytoskeleton</keyword>
<dbReference type="InterPro" id="IPR006139">
    <property type="entry name" value="D-isomer_2_OHA_DH_cat_dom"/>
</dbReference>
<keyword evidence="10" id="KW-0677">Repeat</keyword>
<dbReference type="SUPFAM" id="SSF52283">
    <property type="entry name" value="Formate/glycerate dehydrogenase catalytic domain-like"/>
    <property type="match status" value="1"/>
</dbReference>
<evidence type="ECO:0000256" key="8">
    <source>
        <dbReference type="ARBA" id="ARBA00022490"/>
    </source>
</evidence>
<dbReference type="CDD" id="cd11775">
    <property type="entry name" value="SH3_Sla1p_3"/>
    <property type="match status" value="1"/>
</dbReference>
<feature type="region of interest" description="Disordered" evidence="16">
    <location>
        <begin position="1130"/>
        <end position="1169"/>
    </location>
</feature>
<dbReference type="InterPro" id="IPR036291">
    <property type="entry name" value="NAD(P)-bd_dom_sf"/>
</dbReference>
<protein>
    <recommendedName>
        <fullName evidence="5">Actin cytoskeleton-regulatory complex protein SLA1</fullName>
    </recommendedName>
</protein>
<dbReference type="InterPro" id="IPR001452">
    <property type="entry name" value="SH3_domain"/>
</dbReference>
<evidence type="ECO:0000256" key="11">
    <source>
        <dbReference type="ARBA" id="ARBA00022753"/>
    </source>
</evidence>
<dbReference type="GO" id="GO:0016616">
    <property type="term" value="F:oxidoreductase activity, acting on the CH-OH group of donors, NAD or NADP as acceptor"/>
    <property type="evidence" value="ECO:0007669"/>
    <property type="project" value="InterPro"/>
</dbReference>
<dbReference type="Gene3D" id="1.10.150.50">
    <property type="entry name" value="Transcription Factor, Ets-1"/>
    <property type="match status" value="1"/>
</dbReference>
<feature type="compositionally biased region" description="Polar residues" evidence="16">
    <location>
        <begin position="1273"/>
        <end position="1300"/>
    </location>
</feature>
<dbReference type="InterPro" id="IPR007131">
    <property type="entry name" value="SHD1"/>
</dbReference>
<dbReference type="PANTHER" id="PTHR15735">
    <property type="entry name" value="FCH AND DOUBLE SH3 DOMAINS PROTEIN"/>
    <property type="match status" value="1"/>
</dbReference>
<dbReference type="SUPFAM" id="SSF51735">
    <property type="entry name" value="NAD(P)-binding Rossmann-fold domains"/>
    <property type="match status" value="1"/>
</dbReference>
<dbReference type="InterPro" id="IPR006140">
    <property type="entry name" value="D-isomer_DH_NAD-bd"/>
</dbReference>
<dbReference type="SUPFAM" id="SSF50044">
    <property type="entry name" value="SH3-domain"/>
    <property type="match status" value="3"/>
</dbReference>
<dbReference type="GO" id="GO:0043130">
    <property type="term" value="F:ubiquitin binding"/>
    <property type="evidence" value="ECO:0007669"/>
    <property type="project" value="InterPro"/>
</dbReference>
<feature type="compositionally biased region" description="Basic and acidic residues" evidence="16">
    <location>
        <begin position="811"/>
        <end position="835"/>
    </location>
</feature>
<dbReference type="InterPro" id="IPR036028">
    <property type="entry name" value="SH3-like_dom_sf"/>
</dbReference>
<dbReference type="InterPro" id="IPR035821">
    <property type="entry name" value="Sla1_SH3_3"/>
</dbReference>
<feature type="region of interest" description="Disordered" evidence="16">
    <location>
        <begin position="1449"/>
        <end position="1508"/>
    </location>
</feature>
<feature type="domain" description="SH3" evidence="17">
    <location>
        <begin position="715"/>
        <end position="777"/>
    </location>
</feature>
<evidence type="ECO:0000256" key="9">
    <source>
        <dbReference type="ARBA" id="ARBA00022583"/>
    </source>
</evidence>
<evidence type="ECO:0000256" key="4">
    <source>
        <dbReference type="ARBA" id="ARBA00007948"/>
    </source>
</evidence>
<dbReference type="Pfam" id="PF03983">
    <property type="entry name" value="SHD1"/>
    <property type="match status" value="1"/>
</dbReference>
<name>A0A9W4XK49_9ASCO</name>
<evidence type="ECO:0000256" key="12">
    <source>
        <dbReference type="ARBA" id="ARBA00023136"/>
    </source>
</evidence>
<feature type="region of interest" description="Disordered" evidence="16">
    <location>
        <begin position="1273"/>
        <end position="1301"/>
    </location>
</feature>
<dbReference type="Pfam" id="PF02826">
    <property type="entry name" value="2-Hacid_dh_C"/>
    <property type="match status" value="1"/>
</dbReference>
<feature type="compositionally biased region" description="Basic and acidic residues" evidence="16">
    <location>
        <begin position="542"/>
        <end position="558"/>
    </location>
</feature>
<dbReference type="PRINTS" id="PR00452">
    <property type="entry name" value="SH3DOMAIN"/>
</dbReference>
<feature type="region of interest" description="Disordered" evidence="16">
    <location>
        <begin position="905"/>
        <end position="934"/>
    </location>
</feature>
<keyword evidence="7" id="KW-1003">Cell membrane</keyword>
<dbReference type="GO" id="GO:0005886">
    <property type="term" value="C:plasma membrane"/>
    <property type="evidence" value="ECO:0007669"/>
    <property type="project" value="UniProtKB-SubCell"/>
</dbReference>
<evidence type="ECO:0000256" key="14">
    <source>
        <dbReference type="ARBA" id="ARBA00023212"/>
    </source>
</evidence>
<dbReference type="Gene3D" id="3.40.50.720">
    <property type="entry name" value="NAD(P)-binding Rossmann-like Domain"/>
    <property type="match status" value="2"/>
</dbReference>
<keyword evidence="13" id="KW-0009">Actin-binding</keyword>
<dbReference type="GO" id="GO:0006897">
    <property type="term" value="P:endocytosis"/>
    <property type="evidence" value="ECO:0007669"/>
    <property type="project" value="UniProtKB-KW"/>
</dbReference>
<dbReference type="Gene3D" id="2.30.30.40">
    <property type="entry name" value="SH3 Domains"/>
    <property type="match status" value="3"/>
</dbReference>
<feature type="compositionally biased region" description="Polar residues" evidence="16">
    <location>
        <begin position="1449"/>
        <end position="1476"/>
    </location>
</feature>
<proteinExistence type="inferred from homology"/>
<feature type="compositionally biased region" description="Polar residues" evidence="16">
    <location>
        <begin position="1483"/>
        <end position="1499"/>
    </location>
</feature>
<accession>A0A9W4XK49</accession>
<dbReference type="SMART" id="SM00326">
    <property type="entry name" value="SH3"/>
    <property type="match status" value="3"/>
</dbReference>
<feature type="region of interest" description="Disordered" evidence="16">
    <location>
        <begin position="488"/>
        <end position="591"/>
    </location>
</feature>
<evidence type="ECO:0000256" key="2">
    <source>
        <dbReference type="ARBA" id="ARBA00004134"/>
    </source>
</evidence>
<dbReference type="Gene3D" id="2.30.30.700">
    <property type="entry name" value="SLA1 homology domain 1"/>
    <property type="match status" value="1"/>
</dbReference>
<comment type="subcellular location">
    <subcellularLocation>
        <location evidence="3">Cell membrane</location>
        <topology evidence="3">Peripheral membrane protein</topology>
        <orientation evidence="3">Cytoplasmic side</orientation>
    </subcellularLocation>
    <subcellularLocation>
        <location evidence="2">Cytoplasm</location>
        <location evidence="2">Cytoskeleton</location>
        <location evidence="2">Actin patch</location>
    </subcellularLocation>
    <subcellularLocation>
        <location evidence="1">Endosome membrane</location>
        <topology evidence="1">Peripheral membrane protein</topology>
        <orientation evidence="1">Cytoplasmic side</orientation>
    </subcellularLocation>
</comment>
<evidence type="ECO:0000256" key="10">
    <source>
        <dbReference type="ARBA" id="ARBA00022737"/>
    </source>
</evidence>
<dbReference type="InterPro" id="IPR056996">
    <property type="entry name" value="PH_SLA1"/>
</dbReference>
<feature type="domain" description="SH3" evidence="17">
    <location>
        <begin position="360"/>
        <end position="430"/>
    </location>
</feature>
<comment type="caution">
    <text evidence="18">The sequence shown here is derived from an EMBL/GenBank/DDBJ whole genome shotgun (WGS) entry which is preliminary data.</text>
</comment>
<dbReference type="FunFam" id="2.30.30.700:FF:000001">
    <property type="entry name" value="Actin cytoskeleton-regulatory complex protein SLA1"/>
    <property type="match status" value="1"/>
</dbReference>
<dbReference type="Pfam" id="PF24081">
    <property type="entry name" value="PH_SLA1"/>
    <property type="match status" value="1"/>
</dbReference>
<evidence type="ECO:0000256" key="13">
    <source>
        <dbReference type="ARBA" id="ARBA00023203"/>
    </source>
</evidence>
<evidence type="ECO:0000256" key="3">
    <source>
        <dbReference type="ARBA" id="ARBA00004413"/>
    </source>
</evidence>
<dbReference type="GO" id="GO:0030674">
    <property type="term" value="F:protein-macromolecule adaptor activity"/>
    <property type="evidence" value="ECO:0007669"/>
    <property type="project" value="InterPro"/>
</dbReference>
<dbReference type="PROSITE" id="PS50002">
    <property type="entry name" value="SH3"/>
    <property type="match status" value="3"/>
</dbReference>
<evidence type="ECO:0000256" key="7">
    <source>
        <dbReference type="ARBA" id="ARBA00022475"/>
    </source>
</evidence>
<dbReference type="EMBL" id="CANTUO010000001">
    <property type="protein sequence ID" value="CAI5756710.1"/>
    <property type="molecule type" value="Genomic_DNA"/>
</dbReference>
<feature type="region of interest" description="Disordered" evidence="16">
    <location>
        <begin position="784"/>
        <end position="839"/>
    </location>
</feature>
<dbReference type="GO" id="GO:0003779">
    <property type="term" value="F:actin binding"/>
    <property type="evidence" value="ECO:0007669"/>
    <property type="project" value="UniProtKB-KW"/>
</dbReference>
<evidence type="ECO:0000256" key="5">
    <source>
        <dbReference type="ARBA" id="ARBA00020357"/>
    </source>
</evidence>
<evidence type="ECO:0000256" key="1">
    <source>
        <dbReference type="ARBA" id="ARBA00004125"/>
    </source>
</evidence>
<evidence type="ECO:0000256" key="6">
    <source>
        <dbReference type="ARBA" id="ARBA00022443"/>
    </source>
</evidence>
<feature type="compositionally biased region" description="Low complexity" evidence="16">
    <location>
        <begin position="500"/>
        <end position="519"/>
    </location>
</feature>
<dbReference type="FunFam" id="1.10.150.50:FF:000094">
    <property type="entry name" value="Actin cytoskeleton-regulatory complex protein SLA1"/>
    <property type="match status" value="1"/>
</dbReference>
<evidence type="ECO:0000256" key="15">
    <source>
        <dbReference type="PROSITE-ProRule" id="PRU00192"/>
    </source>
</evidence>
<reference evidence="18" key="1">
    <citation type="submission" date="2022-12" db="EMBL/GenBank/DDBJ databases">
        <authorList>
            <person name="Brejova B."/>
        </authorList>
    </citation>
    <scope>NUCLEOTIDE SEQUENCE</scope>
</reference>
<evidence type="ECO:0000256" key="16">
    <source>
        <dbReference type="SAM" id="MobiDB-lite"/>
    </source>
</evidence>
<feature type="compositionally biased region" description="Polar residues" evidence="16">
    <location>
        <begin position="1132"/>
        <end position="1146"/>
    </location>
</feature>
<keyword evidence="8" id="KW-0963">Cytoplasm</keyword>
<sequence length="1508" mass="167430">MTIKQKVLFLEAPKQEYLKEFEKRFECILYQITSLQQTLLDFRNKFNDIEAIYAGWPGFSPIGGLHGKLINALPTSLKIITTCTVGVDSFDVEALKARNIVLTNVPSQVAFEAVADLVLYDTLASFRNFKFYENHFNKSENLAHCGILRTSLVNGKFDSHSGKAIVKPIMGSSYAYSCCGRSNYSPKNHNVVIVGFGNIGQLIADRLACIGMNIHYVKRKKLTTQEESKLNYKVTFHKSLEETKDIADLIVIACPGSPMTRHLINADLINKMSRPFRIINIGRGLCIDENALVKGLKSGKVLFAGLDVFEQEPEINPGLLDRDDVLLTPHIGSALDENDKLTALTCMEDIDTVLFGYDKPITRIYKAIYDYHAQADEELSINVNDILYLLEKSDIDEWWKLKKRVLPSGDEVVDEPIGLVPSNYIEPAPVLKTATALYDYDKQTEEELSFKEQEKFNIYDLNDPDWILVSDSSNQQFGFVPSNYIQLDDSTQADFPPNPNNNYQPPQPPSQIQFPVNNFQPPPQHISRSEEVAYPPPTPQKDYPRQLEDESPIKHQPEQEDDATPPPMPSRPTGNQNYEQEDNINGDEKEHTYDGDFFTWHIDEVDGRKKRAIKLSIGQGLIIIKPNTSNPKKLKLKSSSTLDNEWKIRDLTKYSHEKKHIFLEFKNPSVSLELHTGTKDVAEAIMAILGDLKGAEQARGLKEVAKASQASTDNKNRKIGRLLYDFKAQGSDELNCMEGDEVYIVNESKSKDWWMVENVDSGRQGVVPATYIEIISTSNLDKLTDGPLRRRSTRSKGGVVDGKERLHRHRTREERDRVREKDRSQRDKQHHDEKSGPNYHRVRTWIDSSGTFKVEAEFLGCVEGKVHLHKTNGVKIAVAAEKLSVEDLEYVEKVTGTSLESYKEQVMKQQAKRSRSRSRSGATASEPELKHQHTSAMAAINDIPPPQPSRPKATTQTSNNGAPLYDWFDFFLQCGVDIGNCQRYTLNFEREQMDENILEDISPSLLRTLGLREGDIIRVMKFLDNKFNRSRSTEPEKPTGGLFIDNNGALKNNSSATAVSKVAAEALPSPIKTQQTISSPPQKKIDDDAWAMKPAARSNENLLKSSLQPQTPQYTGSLSDLVNIKPMETKSDQVPSAPSLQPTKTASAPPPRPSSNQGIPVPAQRTGGFIPIQRTGQGLIQTQTGGTILPAQPTGFVPITAQPTGFVPIQATGLQPQITIGIIPLQPVQTTFNTQQKTGPFQTTFVPLQTGNITMPQTTFGAQNTGGIMPQTSFGTQNTGGYPQTSSNQPPLQPAQRTGGQLTGGFVAQSNFGKQITGGFIPQPTFGQLENGNLMPQTSFGAQNIGGIMPQTSFGQQQITGGFMQQPSFNNTNNFQQPTGGFLPQQSFNQNTGGYPQTSFGQNTGGFPQTSFGQQSQMNQNTGGFPQTSFGQQPQMNQMTNMFQNTSISQPQTTFGQSPQFEGFNQQQSLQSQPTGTGFGNAPLQSQQTGKRANINAATPDNPFGFFN</sequence>
<dbReference type="GO" id="GO:0010008">
    <property type="term" value="C:endosome membrane"/>
    <property type="evidence" value="ECO:0007669"/>
    <property type="project" value="UniProtKB-SubCell"/>
</dbReference>
<dbReference type="InterPro" id="IPR013761">
    <property type="entry name" value="SAM/pointed_sf"/>
</dbReference>
<dbReference type="PANTHER" id="PTHR15735:SF19">
    <property type="entry name" value="ACTIN CYTOSKELETON-REGULATORY COMPLEX PROTEIN SLA1"/>
    <property type="match status" value="1"/>
</dbReference>
<keyword evidence="11" id="KW-0967">Endosome</keyword>
<dbReference type="Pfam" id="PF00389">
    <property type="entry name" value="2-Hacid_dh"/>
    <property type="match status" value="1"/>
</dbReference>
<evidence type="ECO:0000313" key="18">
    <source>
        <dbReference type="EMBL" id="CAI5756710.1"/>
    </source>
</evidence>
<keyword evidence="6 15" id="KW-0728">SH3 domain</keyword>
<dbReference type="CDD" id="cd09532">
    <property type="entry name" value="SAM_SLA1_fungal"/>
    <property type="match status" value="1"/>
</dbReference>
<organism evidence="18 19">
    <name type="scientific">Candida verbasci</name>
    <dbReference type="NCBI Taxonomy" id="1227364"/>
    <lineage>
        <taxon>Eukaryota</taxon>
        <taxon>Fungi</taxon>
        <taxon>Dikarya</taxon>
        <taxon>Ascomycota</taxon>
        <taxon>Saccharomycotina</taxon>
        <taxon>Pichiomycetes</taxon>
        <taxon>Debaryomycetaceae</taxon>
        <taxon>Candida/Lodderomyces clade</taxon>
        <taxon>Candida</taxon>
    </lineage>
</organism>
<dbReference type="InterPro" id="IPR035800">
    <property type="entry name" value="Sla1_SH3_1"/>
</dbReference>
<feature type="domain" description="SH3" evidence="17">
    <location>
        <begin position="431"/>
        <end position="490"/>
    </location>
</feature>
<dbReference type="CDD" id="cd11774">
    <property type="entry name" value="SH3_Sla1p_2"/>
    <property type="match status" value="1"/>
</dbReference>
<dbReference type="GO" id="GO:0051287">
    <property type="term" value="F:NAD binding"/>
    <property type="evidence" value="ECO:0007669"/>
    <property type="project" value="InterPro"/>
</dbReference>
<dbReference type="OrthoDB" id="26539at2759"/>
<dbReference type="GO" id="GO:0030447">
    <property type="term" value="P:filamentous growth"/>
    <property type="evidence" value="ECO:0007669"/>
    <property type="project" value="UniProtKB-ARBA"/>
</dbReference>
<dbReference type="CDD" id="cd11773">
    <property type="entry name" value="SH3_Sla1p_1"/>
    <property type="match status" value="1"/>
</dbReference>
<evidence type="ECO:0000313" key="19">
    <source>
        <dbReference type="Proteomes" id="UP001152885"/>
    </source>
</evidence>
<dbReference type="Proteomes" id="UP001152885">
    <property type="component" value="Unassembled WGS sequence"/>
</dbReference>
<evidence type="ECO:0000259" key="17">
    <source>
        <dbReference type="PROSITE" id="PS50002"/>
    </source>
</evidence>
<keyword evidence="9" id="KW-0254">Endocytosis</keyword>
<gene>
    <name evidence="18" type="ORF">CANVERA_P1228</name>
</gene>
<feature type="region of interest" description="Disordered" evidence="16">
    <location>
        <begin position="1374"/>
        <end position="1433"/>
    </location>
</feature>